<sequence length="137" mass="13985">MPRPPDDAPHGDGGGPRPFWARARIDGTALDVVTTLVRALAAHSTAGGLADPFAHCVAVAAAILLAGEAGTFDLWEEPGRLVCHVARRDAPGTTAPLPAPRRLRLVPRTATPGGTGPGIVVGRGPGRVTVVLLVPFG</sequence>
<dbReference type="RefSeq" id="WP_179761123.1">
    <property type="nucleotide sequence ID" value="NZ_BAAAJZ010000001.1"/>
</dbReference>
<comment type="caution">
    <text evidence="1">The sequence shown here is derived from an EMBL/GenBank/DDBJ whole genome shotgun (WGS) entry which is preliminary data.</text>
</comment>
<organism evidence="1 2">
    <name type="scientific">Pseudonocardia alni</name>
    <name type="common">Amycolata alni</name>
    <dbReference type="NCBI Taxonomy" id="33907"/>
    <lineage>
        <taxon>Bacteria</taxon>
        <taxon>Bacillati</taxon>
        <taxon>Actinomycetota</taxon>
        <taxon>Actinomycetes</taxon>
        <taxon>Pseudonocardiales</taxon>
        <taxon>Pseudonocardiaceae</taxon>
        <taxon>Pseudonocardia</taxon>
    </lineage>
</organism>
<dbReference type="EMBL" id="JACCCZ010000001">
    <property type="protein sequence ID" value="NYG02110.1"/>
    <property type="molecule type" value="Genomic_DNA"/>
</dbReference>
<dbReference type="GeneID" id="98052166"/>
<dbReference type="AlphaFoldDB" id="A0A852W174"/>
<name>A0A852W174_PSEA5</name>
<keyword evidence="2" id="KW-1185">Reference proteome</keyword>
<proteinExistence type="predicted"/>
<accession>A0A852W174</accession>
<gene>
    <name evidence="1" type="ORF">HDA37_002395</name>
</gene>
<reference evidence="1 2" key="1">
    <citation type="submission" date="2020-07" db="EMBL/GenBank/DDBJ databases">
        <title>Sequencing the genomes of 1000 actinobacteria strains.</title>
        <authorList>
            <person name="Klenk H.-P."/>
        </authorList>
    </citation>
    <scope>NUCLEOTIDE SEQUENCE [LARGE SCALE GENOMIC DNA]</scope>
    <source>
        <strain evidence="1 2">DSM 44749</strain>
    </source>
</reference>
<evidence type="ECO:0000313" key="1">
    <source>
        <dbReference type="EMBL" id="NYG02110.1"/>
    </source>
</evidence>
<protein>
    <submittedName>
        <fullName evidence="1">Uncharacterized protein</fullName>
    </submittedName>
</protein>
<evidence type="ECO:0000313" key="2">
    <source>
        <dbReference type="Proteomes" id="UP000549695"/>
    </source>
</evidence>
<dbReference type="Proteomes" id="UP000549695">
    <property type="component" value="Unassembled WGS sequence"/>
</dbReference>